<organism evidence="2 3">
    <name type="scientific">Amphritea atlantica</name>
    <dbReference type="NCBI Taxonomy" id="355243"/>
    <lineage>
        <taxon>Bacteria</taxon>
        <taxon>Pseudomonadati</taxon>
        <taxon>Pseudomonadota</taxon>
        <taxon>Gammaproteobacteria</taxon>
        <taxon>Oceanospirillales</taxon>
        <taxon>Oceanospirillaceae</taxon>
        <taxon>Amphritea</taxon>
    </lineage>
</organism>
<sequence>MRIVITGAESSGKSSLTESLGRLLNLPFALEYARYYLEQSGPEYDLELLSRLSVLHRQYQQTKVSCDAPLGIFDTDLINYKIWAEEVFGCCPQVISTGIARESSHVYLLCKPDLPWEPDPLRQNPDDREQLYQRHLHEIERLKRPFEIVEGRGEQRLAAAEAAVKRLIRQNMSDNQA</sequence>
<dbReference type="Gene3D" id="3.40.50.300">
    <property type="entry name" value="P-loop containing nucleotide triphosphate hydrolases"/>
    <property type="match status" value="1"/>
</dbReference>
<protein>
    <submittedName>
        <fullName evidence="2">ATP-binding protein</fullName>
    </submittedName>
</protein>
<keyword evidence="2" id="KW-0067">ATP-binding</keyword>
<dbReference type="PANTHER" id="PTHR37512">
    <property type="entry name" value="TRIFUNCTIONAL NAD BIOSYNTHESIS/REGULATOR PROTEIN NADR"/>
    <property type="match status" value="1"/>
</dbReference>
<dbReference type="InterPro" id="IPR027417">
    <property type="entry name" value="P-loop_NTPase"/>
</dbReference>
<dbReference type="EMBL" id="CP073344">
    <property type="protein sequence ID" value="UTW04545.1"/>
    <property type="molecule type" value="Genomic_DNA"/>
</dbReference>
<evidence type="ECO:0000313" key="3">
    <source>
        <dbReference type="Proteomes" id="UP001059950"/>
    </source>
</evidence>
<accession>A0ABY5GX04</accession>
<reference evidence="2" key="1">
    <citation type="submission" date="2021-04" db="EMBL/GenBank/DDBJ databases">
        <title>Oceanospirillales bacteria with DddD are important DMSP degraders in coastal seawater.</title>
        <authorList>
            <person name="Liu J."/>
        </authorList>
    </citation>
    <scope>NUCLEOTIDE SEQUENCE</scope>
    <source>
        <strain evidence="2">GY6</strain>
    </source>
</reference>
<name>A0ABY5GX04_9GAMM</name>
<feature type="domain" description="NadR/Ttd14 AAA" evidence="1">
    <location>
        <begin position="2"/>
        <end position="156"/>
    </location>
</feature>
<dbReference type="InterPro" id="IPR038727">
    <property type="entry name" value="NadR/Ttd14_AAA_dom"/>
</dbReference>
<gene>
    <name evidence="2" type="ORF">KDX31_05945</name>
</gene>
<keyword evidence="3" id="KW-1185">Reference proteome</keyword>
<dbReference type="GO" id="GO:0005524">
    <property type="term" value="F:ATP binding"/>
    <property type="evidence" value="ECO:0007669"/>
    <property type="project" value="UniProtKB-KW"/>
</dbReference>
<evidence type="ECO:0000313" key="2">
    <source>
        <dbReference type="EMBL" id="UTW04545.1"/>
    </source>
</evidence>
<dbReference type="Pfam" id="PF13521">
    <property type="entry name" value="AAA_28"/>
    <property type="match status" value="1"/>
</dbReference>
<evidence type="ECO:0000259" key="1">
    <source>
        <dbReference type="Pfam" id="PF13521"/>
    </source>
</evidence>
<dbReference type="Proteomes" id="UP001059950">
    <property type="component" value="Chromosome"/>
</dbReference>
<proteinExistence type="predicted"/>
<keyword evidence="2" id="KW-0547">Nucleotide-binding</keyword>
<dbReference type="InterPro" id="IPR052735">
    <property type="entry name" value="NAD_biosynth-regulator"/>
</dbReference>
<dbReference type="SUPFAM" id="SSF52540">
    <property type="entry name" value="P-loop containing nucleoside triphosphate hydrolases"/>
    <property type="match status" value="1"/>
</dbReference>
<dbReference type="PANTHER" id="PTHR37512:SF1">
    <property type="entry name" value="NADR_TTD14 AAA DOMAIN-CONTAINING PROTEIN"/>
    <property type="match status" value="1"/>
</dbReference>